<keyword evidence="4" id="KW-1185">Reference proteome</keyword>
<protein>
    <submittedName>
        <fullName evidence="3">Uncharacterized protein</fullName>
    </submittedName>
</protein>
<feature type="chain" id="PRO_5011451433" evidence="2">
    <location>
        <begin position="22"/>
        <end position="45"/>
    </location>
</feature>
<dbReference type="RefSeq" id="WP_167561506.1">
    <property type="nucleotide sequence ID" value="NZ_FOAN01000001.1"/>
</dbReference>
<sequence>MTALSRLALAGLFCLSLAACATQPVDTTPPPAKRLDAKTSLEGRR</sequence>
<gene>
    <name evidence="3" type="ORF">SAMN04515666_101608</name>
</gene>
<evidence type="ECO:0000313" key="3">
    <source>
        <dbReference type="EMBL" id="SEK47511.1"/>
    </source>
</evidence>
<proteinExistence type="predicted"/>
<dbReference type="EMBL" id="FOAN01000001">
    <property type="protein sequence ID" value="SEK47511.1"/>
    <property type="molecule type" value="Genomic_DNA"/>
</dbReference>
<evidence type="ECO:0000256" key="1">
    <source>
        <dbReference type="SAM" id="MobiDB-lite"/>
    </source>
</evidence>
<name>A0A1H7HB86_9HYPH</name>
<dbReference type="PROSITE" id="PS51257">
    <property type="entry name" value="PROKAR_LIPOPROTEIN"/>
    <property type="match status" value="1"/>
</dbReference>
<evidence type="ECO:0000256" key="2">
    <source>
        <dbReference type="SAM" id="SignalP"/>
    </source>
</evidence>
<reference evidence="4" key="1">
    <citation type="submission" date="2016-10" db="EMBL/GenBank/DDBJ databases">
        <authorList>
            <person name="Varghese N."/>
            <person name="Submissions S."/>
        </authorList>
    </citation>
    <scope>NUCLEOTIDE SEQUENCE [LARGE SCALE GENOMIC DNA]</scope>
    <source>
        <strain evidence="4">LMG 26383,CCUG 61248,R- 45681</strain>
    </source>
</reference>
<organism evidence="3 4">
    <name type="scientific">Bosea lupini</name>
    <dbReference type="NCBI Taxonomy" id="1036779"/>
    <lineage>
        <taxon>Bacteria</taxon>
        <taxon>Pseudomonadati</taxon>
        <taxon>Pseudomonadota</taxon>
        <taxon>Alphaproteobacteria</taxon>
        <taxon>Hyphomicrobiales</taxon>
        <taxon>Boseaceae</taxon>
        <taxon>Bosea</taxon>
    </lineage>
</organism>
<accession>A0A1H7HB86</accession>
<keyword evidence="2" id="KW-0732">Signal</keyword>
<feature type="region of interest" description="Disordered" evidence="1">
    <location>
        <begin position="24"/>
        <end position="45"/>
    </location>
</feature>
<dbReference type="Proteomes" id="UP000199664">
    <property type="component" value="Unassembled WGS sequence"/>
</dbReference>
<evidence type="ECO:0000313" key="4">
    <source>
        <dbReference type="Proteomes" id="UP000199664"/>
    </source>
</evidence>
<feature type="compositionally biased region" description="Basic and acidic residues" evidence="1">
    <location>
        <begin position="33"/>
        <end position="45"/>
    </location>
</feature>
<feature type="signal peptide" evidence="2">
    <location>
        <begin position="1"/>
        <end position="21"/>
    </location>
</feature>
<dbReference type="STRING" id="1036779.SAMN04515666_101608"/>
<dbReference type="AlphaFoldDB" id="A0A1H7HB86"/>